<dbReference type="PANTHER" id="PTHR33116:SF75">
    <property type="entry name" value="RIBONUCLEASE H PROTEIN"/>
    <property type="match status" value="1"/>
</dbReference>
<dbReference type="InterPro" id="IPR000477">
    <property type="entry name" value="RT_dom"/>
</dbReference>
<accession>A0A9W7IRA1</accession>
<dbReference type="EMBL" id="BSYR01000035">
    <property type="protein sequence ID" value="GMJ00001.1"/>
    <property type="molecule type" value="Genomic_DNA"/>
</dbReference>
<dbReference type="GO" id="GO:0004523">
    <property type="term" value="F:RNA-DNA hybrid ribonuclease activity"/>
    <property type="evidence" value="ECO:0007669"/>
    <property type="project" value="InterPro"/>
</dbReference>
<protein>
    <recommendedName>
        <fullName evidence="1">Reverse transcriptase domain-containing protein</fullName>
    </recommendedName>
</protein>
<dbReference type="InterPro" id="IPR044730">
    <property type="entry name" value="RNase_H-like_dom_plant"/>
</dbReference>
<dbReference type="PROSITE" id="PS50878">
    <property type="entry name" value="RT_POL"/>
    <property type="match status" value="1"/>
</dbReference>
<dbReference type="Pfam" id="PF13456">
    <property type="entry name" value="RVT_3"/>
    <property type="match status" value="1"/>
</dbReference>
<reference evidence="2" key="1">
    <citation type="submission" date="2023-05" db="EMBL/GenBank/DDBJ databases">
        <title>Genome and transcriptome analyses reveal genes involved in the formation of fine ridges on petal epidermal cells in Hibiscus trionum.</title>
        <authorList>
            <person name="Koshimizu S."/>
            <person name="Masuda S."/>
            <person name="Ishii T."/>
            <person name="Shirasu K."/>
            <person name="Hoshino A."/>
            <person name="Arita M."/>
        </authorList>
    </citation>
    <scope>NUCLEOTIDE SEQUENCE</scope>
    <source>
        <strain evidence="2">Hamamatsu line</strain>
    </source>
</reference>
<sequence length="1356" mass="153637">MVRKLLKDKNPMLIMLQETKLKEFGPSIIRSLGCGSPFESIFSPALGSAGGLFSAWNPNCFEVSDKLIFPRFTAILGKFKSNQFVCGFVNIYGPSVDSEKEAFYAELALFLKEHRIPWCVGGDFNAYLSRDEKKGLAFNPTSMLVFRNFLQDVGLVDIPLSGGSYTWSNNRDPATFVRLDRFLIDPEFLLRFKNISQILLPRSLSDHNAVQLSEEAINWGPRPFKLYNYLLDDDDLVKTIKNKFAYQKNTNKRSGILSILKGSKEAIKSWASANLTLPRDRIPVIENEIHQIELDLQQGNNSDEDWNHLLALRKELSDCFRNEERIWLQNSRLKWFKDGDRNTRFFHISASYRKKNNQMLAVALGDKVISNPEDIKKTVHDFFSAAYNRSSTLEVDNINLDFSHLSQDQRIRLERPFSEEEVWEALANTDSSRAPGPDGFNMGFFKKFWPELKDDLMKFFVNFFHEKEWESGINHSFIALIPKKAGSISLEDYRPISLVGGIYKILSKVLSRRLRECIASVISNSQYAFIPGRNILDCAFIANEGINYIQKQGLKGVAFKIDFQRAFDSIDWNFLLQVLKEMGFGKRWCSWIFKCISSATISVLVNGVPTPHFSLARGLRQGCSLSPLLFNIVGEAFHLMLDKGVSKGLFSGFQIGKENPLYLSHLQFADDLIILCGASIGEIRNVKRTLRVFEIASGLHLNLSKSHLFGININSVLIENWASSIGCSAGNLPTMYLGLPLGNNRNSTALWDPVVSKFDASLANWKANNLSISGRLVLIKSVLSALPIYYMSLFKMPASIVQKLNSRMANFLWGETGSSKKIHWLNWQQVCKPLSSGGLGIRNLATQNRVLLSKWAWKFAYERESLWKRTICCTNNLSTLDIIPNPICGRFSNWIWKDVVKNFFMNDDIGCKLRNNLKIHMGDGHSIAFWHDTWIGEAPLQVNFPRIYALSSNKPGKVAEFGSKTTSGWVWNISLRRRIFDWELEQWNSLLNLLNSYKSAGADFDCLIWGDSIDGTFSVREGYKLIAENSPSDSFWAKHVWLGLSPPKVECFIWQALWCRIPVRDELRKRGLSIIQDSLCPLCRKSTESTSHLLLHCNVTWLIWMRFAKFWNIHLVIPGDLASALILWQSACPVSDVNSIWRFIPAVILWSIWLMRNDLIFRQGNLDFTHLFFISKVRLTTWYKAKFPGSGASFDDLISNPALADVAYNSRSKPSTPTKWSPPPFGFVKINVDGAMTRNGNAGGIGGLFRNSDGKTIFSFSESIGPGPPILAELSAIKFGLHLQQALVECCNLRPIVECDCQLALNWIANPTSCPPFFSKLVHDIFDLGQFSSCSFRFVPRVLNIEADRLAKAGIG</sequence>
<dbReference type="PANTHER" id="PTHR33116">
    <property type="entry name" value="REVERSE TRANSCRIPTASE ZINC-BINDING DOMAIN-CONTAINING PROTEIN-RELATED-RELATED"/>
    <property type="match status" value="1"/>
</dbReference>
<comment type="caution">
    <text evidence="2">The sequence shown here is derived from an EMBL/GenBank/DDBJ whole genome shotgun (WGS) entry which is preliminary data.</text>
</comment>
<organism evidence="2 3">
    <name type="scientific">Hibiscus trionum</name>
    <name type="common">Flower of an hour</name>
    <dbReference type="NCBI Taxonomy" id="183268"/>
    <lineage>
        <taxon>Eukaryota</taxon>
        <taxon>Viridiplantae</taxon>
        <taxon>Streptophyta</taxon>
        <taxon>Embryophyta</taxon>
        <taxon>Tracheophyta</taxon>
        <taxon>Spermatophyta</taxon>
        <taxon>Magnoliopsida</taxon>
        <taxon>eudicotyledons</taxon>
        <taxon>Gunneridae</taxon>
        <taxon>Pentapetalae</taxon>
        <taxon>rosids</taxon>
        <taxon>malvids</taxon>
        <taxon>Malvales</taxon>
        <taxon>Malvaceae</taxon>
        <taxon>Malvoideae</taxon>
        <taxon>Hibiscus</taxon>
    </lineage>
</organism>
<dbReference type="SUPFAM" id="SSF56672">
    <property type="entry name" value="DNA/RNA polymerases"/>
    <property type="match status" value="1"/>
</dbReference>
<dbReference type="InterPro" id="IPR005135">
    <property type="entry name" value="Endo/exonuclease/phosphatase"/>
</dbReference>
<proteinExistence type="predicted"/>
<dbReference type="SUPFAM" id="SSF56219">
    <property type="entry name" value="DNase I-like"/>
    <property type="match status" value="1"/>
</dbReference>
<dbReference type="Gene3D" id="3.30.420.10">
    <property type="entry name" value="Ribonuclease H-like superfamily/Ribonuclease H"/>
    <property type="match status" value="1"/>
</dbReference>
<dbReference type="CDD" id="cd01650">
    <property type="entry name" value="RT_nLTR_like"/>
    <property type="match status" value="1"/>
</dbReference>
<dbReference type="InterPro" id="IPR036397">
    <property type="entry name" value="RNaseH_sf"/>
</dbReference>
<dbReference type="InterPro" id="IPR036691">
    <property type="entry name" value="Endo/exonu/phosph_ase_sf"/>
</dbReference>
<dbReference type="GO" id="GO:0003676">
    <property type="term" value="F:nucleic acid binding"/>
    <property type="evidence" value="ECO:0007669"/>
    <property type="project" value="InterPro"/>
</dbReference>
<dbReference type="OrthoDB" id="1736747at2759"/>
<feature type="domain" description="Reverse transcriptase" evidence="1">
    <location>
        <begin position="462"/>
        <end position="741"/>
    </location>
</feature>
<dbReference type="InterPro" id="IPR002156">
    <property type="entry name" value="RNaseH_domain"/>
</dbReference>
<keyword evidence="3" id="KW-1185">Reference proteome</keyword>
<dbReference type="Pfam" id="PF13966">
    <property type="entry name" value="zf-RVT"/>
    <property type="match status" value="1"/>
</dbReference>
<evidence type="ECO:0000313" key="3">
    <source>
        <dbReference type="Proteomes" id="UP001165190"/>
    </source>
</evidence>
<dbReference type="CDD" id="cd06222">
    <property type="entry name" value="RNase_H_like"/>
    <property type="match status" value="1"/>
</dbReference>
<gene>
    <name evidence="2" type="ORF">HRI_003669300</name>
</gene>
<dbReference type="Gene3D" id="3.60.10.10">
    <property type="entry name" value="Endonuclease/exonuclease/phosphatase"/>
    <property type="match status" value="1"/>
</dbReference>
<dbReference type="Proteomes" id="UP001165190">
    <property type="component" value="Unassembled WGS sequence"/>
</dbReference>
<evidence type="ECO:0000313" key="2">
    <source>
        <dbReference type="EMBL" id="GMJ00001.1"/>
    </source>
</evidence>
<dbReference type="InterPro" id="IPR043502">
    <property type="entry name" value="DNA/RNA_pol_sf"/>
</dbReference>
<dbReference type="SUPFAM" id="SSF53098">
    <property type="entry name" value="Ribonuclease H-like"/>
    <property type="match status" value="1"/>
</dbReference>
<dbReference type="InterPro" id="IPR012337">
    <property type="entry name" value="RNaseH-like_sf"/>
</dbReference>
<evidence type="ECO:0000259" key="1">
    <source>
        <dbReference type="PROSITE" id="PS50878"/>
    </source>
</evidence>
<name>A0A9W7IRA1_HIBTR</name>
<dbReference type="InterPro" id="IPR026960">
    <property type="entry name" value="RVT-Znf"/>
</dbReference>
<dbReference type="Pfam" id="PF00078">
    <property type="entry name" value="RVT_1"/>
    <property type="match status" value="1"/>
</dbReference>
<dbReference type="Pfam" id="PF03372">
    <property type="entry name" value="Exo_endo_phos"/>
    <property type="match status" value="1"/>
</dbReference>